<feature type="active site" evidence="3">
    <location>
        <position position="267"/>
    </location>
</feature>
<dbReference type="Proteomes" id="UP000489190">
    <property type="component" value="Unassembled WGS sequence"/>
</dbReference>
<dbReference type="EMBL" id="WIWI01000024">
    <property type="protein sequence ID" value="MQT89550.1"/>
    <property type="molecule type" value="Genomic_DNA"/>
</dbReference>
<dbReference type="FunFam" id="3.40.605.10:FF:000001">
    <property type="entry name" value="Aldehyde dehydrogenase 1"/>
    <property type="match status" value="1"/>
</dbReference>
<dbReference type="PANTHER" id="PTHR11699">
    <property type="entry name" value="ALDEHYDE DEHYDROGENASE-RELATED"/>
    <property type="match status" value="1"/>
</dbReference>
<comment type="similarity">
    <text evidence="1 4">Belongs to the aldehyde dehydrogenase family.</text>
</comment>
<dbReference type="PROSITE" id="PS00070">
    <property type="entry name" value="ALDEHYDE_DEHYDR_CYS"/>
    <property type="match status" value="1"/>
</dbReference>
<dbReference type="PROSITE" id="PS00687">
    <property type="entry name" value="ALDEHYDE_DEHYDR_GLU"/>
    <property type="match status" value="1"/>
</dbReference>
<sequence length="498" mass="52987">MPESKDRTYWLDKAQTLPIEGRAFIDGAYVDAQNRATFTSFSPIDGAPLASVAQCASADVDLAVAAARRSFEAGVWSDLSARERKALLLNWAQLLEAHTQELALLESLDSGKPIADTLGGDLPGTIYCLRWFAELIDKVHGEVPATDPQFFGTVTQQPMGVVAAVVPWNYPLLMAAWKFAPALAAGNSVVLKPSEKTPLSALRIAALALQAGIPAGVFNVLSGDGHTGRALSLHADVDCIAFTGSGKVGREIAKNAAASNLKRVWLELGGKSANIVMADCADIPQAARSAAAAIFANMGQVCSAGSRLLVQRSVADALLNELMHATQAYQPGHPLDPATVTGAIIDGGQLQQINQYLDIGRQEATLLRGGRTLQLAGTGAYLEPTIFLAKDASARIANEEIFGPVLVVIVFDTLDEAIAIANQTEYGLAAAIWSSDINTVHTATRRLKAGTVWVNCYDELVDMNFPFGGFKESGNGRDNSVHALSKYTELKSTILRCR</sequence>
<feature type="domain" description="Aldehyde dehydrogenase" evidence="5">
    <location>
        <begin position="29"/>
        <end position="492"/>
    </location>
</feature>
<keyword evidence="2 4" id="KW-0560">Oxidoreductase</keyword>
<name>A0A6A7YP18_9PSED</name>
<evidence type="ECO:0000256" key="3">
    <source>
        <dbReference type="PROSITE-ProRule" id="PRU10007"/>
    </source>
</evidence>
<dbReference type="InterPro" id="IPR016161">
    <property type="entry name" value="Ald_DH/histidinol_DH"/>
</dbReference>
<evidence type="ECO:0000313" key="7">
    <source>
        <dbReference type="EMBL" id="MQT89550.1"/>
    </source>
</evidence>
<evidence type="ECO:0000313" key="8">
    <source>
        <dbReference type="Proteomes" id="UP000441404"/>
    </source>
</evidence>
<evidence type="ECO:0000256" key="2">
    <source>
        <dbReference type="ARBA" id="ARBA00023002"/>
    </source>
</evidence>
<gene>
    <name evidence="7" type="ORF">GHO39_10455</name>
    <name evidence="6" type="ORF">GHO40_02275</name>
</gene>
<dbReference type="Gene3D" id="3.40.605.10">
    <property type="entry name" value="Aldehyde Dehydrogenase, Chain A, domain 1"/>
    <property type="match status" value="1"/>
</dbReference>
<dbReference type="Pfam" id="PF00171">
    <property type="entry name" value="Aldedh"/>
    <property type="match status" value="1"/>
</dbReference>
<evidence type="ECO:0000259" key="5">
    <source>
        <dbReference type="Pfam" id="PF00171"/>
    </source>
</evidence>
<dbReference type="InterPro" id="IPR016162">
    <property type="entry name" value="Ald_DH_N"/>
</dbReference>
<comment type="caution">
    <text evidence="7">The sequence shown here is derived from an EMBL/GenBank/DDBJ whole genome shotgun (WGS) entry which is preliminary data.</text>
</comment>
<protein>
    <submittedName>
        <fullName evidence="7">Aldehyde dehydrogenase family protein</fullName>
    </submittedName>
</protein>
<evidence type="ECO:0000256" key="4">
    <source>
        <dbReference type="RuleBase" id="RU003345"/>
    </source>
</evidence>
<dbReference type="SUPFAM" id="SSF53720">
    <property type="entry name" value="ALDH-like"/>
    <property type="match status" value="1"/>
</dbReference>
<dbReference type="AlphaFoldDB" id="A0A6A7YP18"/>
<evidence type="ECO:0000256" key="1">
    <source>
        <dbReference type="ARBA" id="ARBA00009986"/>
    </source>
</evidence>
<dbReference type="InterPro" id="IPR016160">
    <property type="entry name" value="Ald_DH_CS_CYS"/>
</dbReference>
<dbReference type="GO" id="GO:0004030">
    <property type="term" value="F:aldehyde dehydrogenase [NAD(P)+] activity"/>
    <property type="evidence" value="ECO:0007669"/>
    <property type="project" value="UniProtKB-ARBA"/>
</dbReference>
<dbReference type="InterPro" id="IPR016163">
    <property type="entry name" value="Ald_DH_C"/>
</dbReference>
<dbReference type="EMBL" id="WIWJ01000003">
    <property type="protein sequence ID" value="MQT45566.1"/>
    <property type="molecule type" value="Genomic_DNA"/>
</dbReference>
<dbReference type="FunFam" id="3.40.309.10:FF:000012">
    <property type="entry name" value="Betaine aldehyde dehydrogenase"/>
    <property type="match status" value="1"/>
</dbReference>
<evidence type="ECO:0000313" key="9">
    <source>
        <dbReference type="Proteomes" id="UP000489190"/>
    </source>
</evidence>
<proteinExistence type="inferred from homology"/>
<dbReference type="InterPro" id="IPR029510">
    <property type="entry name" value="Ald_DH_CS_GLU"/>
</dbReference>
<dbReference type="RefSeq" id="WP_323368930.1">
    <property type="nucleotide sequence ID" value="NZ_WIWI01000024.1"/>
</dbReference>
<evidence type="ECO:0000313" key="6">
    <source>
        <dbReference type="EMBL" id="MQT45566.1"/>
    </source>
</evidence>
<dbReference type="Gene3D" id="3.40.309.10">
    <property type="entry name" value="Aldehyde Dehydrogenase, Chain A, domain 2"/>
    <property type="match status" value="1"/>
</dbReference>
<dbReference type="Proteomes" id="UP000441404">
    <property type="component" value="Unassembled WGS sequence"/>
</dbReference>
<organism evidence="7 9">
    <name type="scientific">Pseudomonas helleri</name>
    <dbReference type="NCBI Taxonomy" id="1608996"/>
    <lineage>
        <taxon>Bacteria</taxon>
        <taxon>Pseudomonadati</taxon>
        <taxon>Pseudomonadota</taxon>
        <taxon>Gammaproteobacteria</taxon>
        <taxon>Pseudomonadales</taxon>
        <taxon>Pseudomonadaceae</taxon>
        <taxon>Pseudomonas</taxon>
    </lineage>
</organism>
<dbReference type="InterPro" id="IPR015590">
    <property type="entry name" value="Aldehyde_DH_dom"/>
</dbReference>
<accession>A0A6A7YP18</accession>
<reference evidence="8 9" key="1">
    <citation type="submission" date="2019-10" db="EMBL/GenBank/DDBJ databases">
        <title>Evaluation of single-gene subtyping targets for Pseudomonas.</title>
        <authorList>
            <person name="Reichler S.J."/>
            <person name="Orsi R.H."/>
            <person name="Wiedmann M."/>
            <person name="Martin N.H."/>
            <person name="Murphy S.I."/>
        </authorList>
    </citation>
    <scope>NUCLEOTIDE SEQUENCE [LARGE SCALE GENOMIC DNA]</scope>
    <source>
        <strain evidence="7 9">FSL R10-3254</strain>
        <strain evidence="6 8">FSL R10-3257</strain>
    </source>
</reference>